<dbReference type="AlphaFoldDB" id="A0A7T8HJ47"/>
<sequence length="77" mass="8452">MASNRPTTHGTNTHSEWSWTTKWRRQRSCSCSENSSGHGRIPKAKPQRILATTAGHLSTSLEQGSAEVSPVSYDVLV</sequence>
<evidence type="ECO:0000313" key="2">
    <source>
        <dbReference type="EMBL" id="QQP50855.1"/>
    </source>
</evidence>
<gene>
    <name evidence="2" type="ORF">FKW44_011996</name>
</gene>
<name>A0A7T8HJ47_CALRO</name>
<feature type="region of interest" description="Disordered" evidence="1">
    <location>
        <begin position="29"/>
        <end position="48"/>
    </location>
</feature>
<reference evidence="3" key="1">
    <citation type="submission" date="2021-01" db="EMBL/GenBank/DDBJ databases">
        <title>Caligus Genome Assembly.</title>
        <authorList>
            <person name="Gallardo-Escarate C."/>
        </authorList>
    </citation>
    <scope>NUCLEOTIDE SEQUENCE [LARGE SCALE GENOMIC DNA]</scope>
</reference>
<evidence type="ECO:0000313" key="3">
    <source>
        <dbReference type="Proteomes" id="UP000595437"/>
    </source>
</evidence>
<dbReference type="Proteomes" id="UP000595437">
    <property type="component" value="Chromosome 7"/>
</dbReference>
<dbReference type="OrthoDB" id="10628141at2759"/>
<accession>A0A7T8HJ47</accession>
<dbReference type="EMBL" id="CP045896">
    <property type="protein sequence ID" value="QQP50855.1"/>
    <property type="molecule type" value="Genomic_DNA"/>
</dbReference>
<organism evidence="2 3">
    <name type="scientific">Caligus rogercresseyi</name>
    <name type="common">Sea louse</name>
    <dbReference type="NCBI Taxonomy" id="217165"/>
    <lineage>
        <taxon>Eukaryota</taxon>
        <taxon>Metazoa</taxon>
        <taxon>Ecdysozoa</taxon>
        <taxon>Arthropoda</taxon>
        <taxon>Crustacea</taxon>
        <taxon>Multicrustacea</taxon>
        <taxon>Hexanauplia</taxon>
        <taxon>Copepoda</taxon>
        <taxon>Siphonostomatoida</taxon>
        <taxon>Caligidae</taxon>
        <taxon>Caligus</taxon>
    </lineage>
</organism>
<proteinExistence type="predicted"/>
<feature type="region of interest" description="Disordered" evidence="1">
    <location>
        <begin position="1"/>
        <end position="21"/>
    </location>
</feature>
<protein>
    <submittedName>
        <fullName evidence="2">Uncharacterized protein</fullName>
    </submittedName>
</protein>
<evidence type="ECO:0000256" key="1">
    <source>
        <dbReference type="SAM" id="MobiDB-lite"/>
    </source>
</evidence>
<keyword evidence="3" id="KW-1185">Reference proteome</keyword>